<gene>
    <name evidence="7" type="ORF">HF086_002178</name>
</gene>
<evidence type="ECO:0000256" key="4">
    <source>
        <dbReference type="ARBA" id="ARBA00023163"/>
    </source>
</evidence>
<dbReference type="GO" id="GO:0045746">
    <property type="term" value="P:negative regulation of Notch signaling pathway"/>
    <property type="evidence" value="ECO:0007669"/>
    <property type="project" value="InterPro"/>
</dbReference>
<dbReference type="Pfam" id="PF10523">
    <property type="entry name" value="BEN"/>
    <property type="match status" value="1"/>
</dbReference>
<dbReference type="PROSITE" id="PS51457">
    <property type="entry name" value="BEN"/>
    <property type="match status" value="1"/>
</dbReference>
<dbReference type="PANTHER" id="PTHR35346:SF1">
    <property type="entry name" value="BEN DOMAIN-CONTAINING PROTEIN 6"/>
    <property type="match status" value="1"/>
</dbReference>
<dbReference type="GO" id="GO:0005634">
    <property type="term" value="C:nucleus"/>
    <property type="evidence" value="ECO:0007669"/>
    <property type="project" value="UniProtKB-SubCell"/>
</dbReference>
<keyword evidence="4" id="KW-0804">Transcription</keyword>
<dbReference type="SMART" id="SM01025">
    <property type="entry name" value="BEN"/>
    <property type="match status" value="1"/>
</dbReference>
<reference evidence="7" key="1">
    <citation type="journal article" date="2021" name="G3 (Bethesda)">
        <title>Genome and transcriptome analysis of the beet armyworm Spodoptera exigua reveals targets for pest control. .</title>
        <authorList>
            <person name="Simon S."/>
            <person name="Breeschoten T."/>
            <person name="Jansen H.J."/>
            <person name="Dirks R.P."/>
            <person name="Schranz M.E."/>
            <person name="Ros V.I.D."/>
        </authorList>
    </citation>
    <scope>NUCLEOTIDE SEQUENCE</scope>
    <source>
        <strain evidence="7">TB_SE_WUR_2020</strain>
    </source>
</reference>
<dbReference type="EMBL" id="JACEFF010000498">
    <property type="protein sequence ID" value="KAH9636478.1"/>
    <property type="molecule type" value="Genomic_DNA"/>
</dbReference>
<keyword evidence="3" id="KW-0805">Transcription regulation</keyword>
<name>A0A922MHA7_SPOEX</name>
<dbReference type="Proteomes" id="UP000814243">
    <property type="component" value="Unassembled WGS sequence"/>
</dbReference>
<keyword evidence="5" id="KW-0539">Nucleus</keyword>
<evidence type="ECO:0000256" key="3">
    <source>
        <dbReference type="ARBA" id="ARBA00023015"/>
    </source>
</evidence>
<dbReference type="PANTHER" id="PTHR35346">
    <property type="entry name" value="BEN DOMAIN-CONTAINING PROTEIN 6"/>
    <property type="match status" value="1"/>
</dbReference>
<dbReference type="Gene3D" id="1.10.10.2590">
    <property type="entry name" value="BEN domain"/>
    <property type="match status" value="1"/>
</dbReference>
<dbReference type="GO" id="GO:0003714">
    <property type="term" value="F:transcription corepressor activity"/>
    <property type="evidence" value="ECO:0007669"/>
    <property type="project" value="InterPro"/>
</dbReference>
<organism evidence="7 8">
    <name type="scientific">Spodoptera exigua</name>
    <name type="common">Beet armyworm</name>
    <name type="synonym">Noctua fulgens</name>
    <dbReference type="NCBI Taxonomy" id="7107"/>
    <lineage>
        <taxon>Eukaryota</taxon>
        <taxon>Metazoa</taxon>
        <taxon>Ecdysozoa</taxon>
        <taxon>Arthropoda</taxon>
        <taxon>Hexapoda</taxon>
        <taxon>Insecta</taxon>
        <taxon>Pterygota</taxon>
        <taxon>Neoptera</taxon>
        <taxon>Endopterygota</taxon>
        <taxon>Lepidoptera</taxon>
        <taxon>Glossata</taxon>
        <taxon>Ditrysia</taxon>
        <taxon>Noctuoidea</taxon>
        <taxon>Noctuidae</taxon>
        <taxon>Amphipyrinae</taxon>
        <taxon>Spodoptera</taxon>
    </lineage>
</organism>
<proteinExistence type="predicted"/>
<keyword evidence="2" id="KW-0678">Repressor</keyword>
<accession>A0A922MHA7</accession>
<evidence type="ECO:0000256" key="5">
    <source>
        <dbReference type="ARBA" id="ARBA00023242"/>
    </source>
</evidence>
<comment type="subcellular location">
    <subcellularLocation>
        <location evidence="1">Nucleus</location>
    </subcellularLocation>
</comment>
<feature type="domain" description="BEN" evidence="6">
    <location>
        <begin position="105"/>
        <end position="201"/>
    </location>
</feature>
<evidence type="ECO:0000256" key="2">
    <source>
        <dbReference type="ARBA" id="ARBA00022491"/>
    </source>
</evidence>
<dbReference type="InterPro" id="IPR018379">
    <property type="entry name" value="BEN_domain"/>
</dbReference>
<evidence type="ECO:0000256" key="1">
    <source>
        <dbReference type="ARBA" id="ARBA00004123"/>
    </source>
</evidence>
<dbReference type="InterPro" id="IPR037496">
    <property type="entry name" value="BEND6-like"/>
</dbReference>
<sequence length="217" mass="24489">MENKNNSTFSEEEMFVAGALLELREGNQQEAILQMGPVEREELEEPIQPMAPVEPMVVREPVVVMEAVDPMGPVVLVEPVEPMEFMAEAVAAMVNNNNDRMMPIGSGRTLVPQRKFRKVKWTSYTVATRTLLVAVFPRRVLATHSLSGKKSPAFLNKPPKDCLNEQIVDDVILEVLSRFKVTKSMVRKVITTKCADECKMLKTRTKRRPVKDENIPP</sequence>
<evidence type="ECO:0000313" key="8">
    <source>
        <dbReference type="Proteomes" id="UP000814243"/>
    </source>
</evidence>
<dbReference type="AlphaFoldDB" id="A0A922MHA7"/>
<protein>
    <recommendedName>
        <fullName evidence="6">BEN domain-containing protein</fullName>
    </recommendedName>
</protein>
<dbReference type="GO" id="GO:0045666">
    <property type="term" value="P:positive regulation of neuron differentiation"/>
    <property type="evidence" value="ECO:0007669"/>
    <property type="project" value="InterPro"/>
</dbReference>
<dbReference type="GO" id="GO:0003677">
    <property type="term" value="F:DNA binding"/>
    <property type="evidence" value="ECO:0007669"/>
    <property type="project" value="InterPro"/>
</dbReference>
<evidence type="ECO:0000313" key="7">
    <source>
        <dbReference type="EMBL" id="KAH9636478.1"/>
    </source>
</evidence>
<evidence type="ECO:0000259" key="6">
    <source>
        <dbReference type="PROSITE" id="PS51457"/>
    </source>
</evidence>
<comment type="caution">
    <text evidence="7">The sequence shown here is derived from an EMBL/GenBank/DDBJ whole genome shotgun (WGS) entry which is preliminary data.</text>
</comment>